<evidence type="ECO:0000256" key="2">
    <source>
        <dbReference type="ARBA" id="ARBA00022525"/>
    </source>
</evidence>
<evidence type="ECO:0000256" key="3">
    <source>
        <dbReference type="ARBA" id="ARBA00022729"/>
    </source>
</evidence>
<feature type="region of interest" description="Disordered" evidence="4">
    <location>
        <begin position="1"/>
        <end position="33"/>
    </location>
</feature>
<dbReference type="RefSeq" id="WP_062135511.1">
    <property type="nucleotide sequence ID" value="NZ_LRBG01000038.1"/>
</dbReference>
<evidence type="ECO:0000259" key="5">
    <source>
        <dbReference type="SMART" id="SM00912"/>
    </source>
</evidence>
<dbReference type="EMBL" id="LRBG01000038">
    <property type="protein sequence ID" value="KXU83299.1"/>
    <property type="molecule type" value="Genomic_DNA"/>
</dbReference>
<dbReference type="Pfam" id="PF18676">
    <property type="entry name" value="MBG_2"/>
    <property type="match status" value="1"/>
</dbReference>
<dbReference type="Gene3D" id="2.160.20.10">
    <property type="entry name" value="Single-stranded right-handed beta-helix, Pectin lyase-like"/>
    <property type="match status" value="1"/>
</dbReference>
<dbReference type="SMART" id="SM00912">
    <property type="entry name" value="Haemagg_act"/>
    <property type="match status" value="1"/>
</dbReference>
<protein>
    <recommendedName>
        <fullName evidence="5">Filamentous haemagglutinin FhaB/tRNA nuclease CdiA-like TPS domain-containing protein</fullName>
    </recommendedName>
</protein>
<gene>
    <name evidence="6" type="ORF">CI15_29845</name>
</gene>
<keyword evidence="3" id="KW-0732">Signal</keyword>
<dbReference type="PANTHER" id="PTHR12338">
    <property type="entry name" value="AUTOTRANSPORTER"/>
    <property type="match status" value="1"/>
</dbReference>
<feature type="domain" description="Filamentous haemagglutinin FhaB/tRNA nuclease CdiA-like TPS" evidence="5">
    <location>
        <begin position="57"/>
        <end position="170"/>
    </location>
</feature>
<dbReference type="GO" id="GO:0005576">
    <property type="term" value="C:extracellular region"/>
    <property type="evidence" value="ECO:0007669"/>
    <property type="project" value="UniProtKB-SubCell"/>
</dbReference>
<dbReference type="InterPro" id="IPR050909">
    <property type="entry name" value="Bact_Autotransporter_VF"/>
</dbReference>
<accession>A0A149PE32</accession>
<dbReference type="STRING" id="1399968.CI15_29845"/>
<sequence length="1506" mass="149621">MNDTSCVPGRLRRRAEERARRKEARRARRDGSAARESFVRPLMPLVPLMILLVAPGAIALPVGGQVVNGSVAIGPSANNTLPITQTTGQAIVNWQSFSIGGNETVNIQQPNASAVMLNRVMGVGGSDIAGHLNANGKVFLVNTAGVVFSPGASVNVGSLVVSTLNIADADFLAGNYHFVGQTGALGGSIANQGSIQAGTGGIVAMLGGRVGNSGTVSAKLGTVALGAGSDITLDFAGDGLTVLKINSPAGRALVENTGTLSADGGQVLMSVQNAGDLATTVLNQEGVVRAQSIAERNGRIVLDGGSTGVTQVSGSVDATGGAGLAGGQIDVTGTNVALLSGALLDASGATGGGRVRFGGGPAGADGDIRNAQAIWMDPSAQMRADALVSGPGGQLAAYGTNTARIYGTLSALGGPQGGNGGTIDTSGNFLDVTNARINASAPMGVAGTWKVDPFDIQIVNATGPIDTSSTDMFIAATGPTQIAAGTIDSVLNQGGNVTISTLQSVASGTDAGNITLSAPIEKTTGSAPVTLTLQASGSIVMNSTANGIPSITDQPIGAQTPGPLNIVLQARGDQTQPSAGIDLTGFSSNQLLDLWTNGGNIEIGTPISAGQISPYVALTGVELDARRRTPGPATGNLDVLPISTASDTATSGSVTIQGVALTSPNSDHFAIRDGVSVLGSRIKTTNGAISITGSGPVVSDATEVLGDGVLVASTTLPPDPTTINSSIASMTGPITIQGTSATSTGATARPTNLVQGEGIAILDASITSSTGPMSLLGTSSSSKGTSTVPVGSVTGDAVIIEQATIQSTSGAITIQGSGATSTTRVQTLDTSGALIDGTTITSAAGPITVQGSAGAATGAVGQSFLGDGVDIGVESPVSITGTQVSIMGSAPSGNALGTGVAIFGPVTIAATQGSAQIFGSGNGYEGVSIRADSPGQVSVSAHNGIVDIRGVTTGVGVSGSSADQIQFYPGVLLDNARISATGTPSGVSITGSTPSTAPGFELIGTAVSTDPGGTVILRAASGSTNSSSISIDPTSSINAPGGVVVFAPASVETNFTVTPQDNVPITLFGPTTTAGLNIDPATYETIAPTLNTLVLGSSTQTGHITVEGTCAGNAATCAQPQRPTVLSNLTLENPGAGSQGDALPFGASMPGHTLTISSAGPVTDPNGIDAAGLLLAGNTSYTLTDPGNNVGRLAIVGAQDVTFTNPGSFDIGPLIAQTYDSATGTVTTIDGTNSSLSGSLLARSTIGGISLGIPGTPTSINAGRTIDLLAENSEFDNAGGGKLTAGNAWHIWEASWQGETRGGLDPGGTQPNFYGCVFPGTCSWGGSVTLGSNHFVYAAQPTLTVTISNGSRFFGAANPPFTFTVTGLINGDTASGAVLVGQLTTPANATSPVGQYPITGTFTSLVGYKVTEVPGTLTVTPLPLDNGQVFDRTGLQPLFTAQEQSFVYESNLGGIHVCVGSDQPILALQQPEGAADKLAVEWKRVRTRPNLNSCVIVNGQHGCDEF</sequence>
<keyword evidence="2" id="KW-0964">Secreted</keyword>
<evidence type="ECO:0000313" key="6">
    <source>
        <dbReference type="EMBL" id="KXU83299.1"/>
    </source>
</evidence>
<dbReference type="NCBIfam" id="TIGR01901">
    <property type="entry name" value="adhes_NPXG"/>
    <property type="match status" value="1"/>
</dbReference>
<evidence type="ECO:0000256" key="4">
    <source>
        <dbReference type="SAM" id="MobiDB-lite"/>
    </source>
</evidence>
<dbReference type="InterPro" id="IPR041286">
    <property type="entry name" value="MBG_2"/>
</dbReference>
<organism evidence="6 7">
    <name type="scientific">Paraburkholderia monticola</name>
    <dbReference type="NCBI Taxonomy" id="1399968"/>
    <lineage>
        <taxon>Bacteria</taxon>
        <taxon>Pseudomonadati</taxon>
        <taxon>Pseudomonadota</taxon>
        <taxon>Betaproteobacteria</taxon>
        <taxon>Burkholderiales</taxon>
        <taxon>Burkholderiaceae</taxon>
        <taxon>Paraburkholderia</taxon>
    </lineage>
</organism>
<dbReference type="Gene3D" id="3.30.160.710">
    <property type="match status" value="1"/>
</dbReference>
<evidence type="ECO:0000256" key="1">
    <source>
        <dbReference type="ARBA" id="ARBA00004613"/>
    </source>
</evidence>
<evidence type="ECO:0000313" key="7">
    <source>
        <dbReference type="Proteomes" id="UP000075613"/>
    </source>
</evidence>
<dbReference type="InterPro" id="IPR012334">
    <property type="entry name" value="Pectin_lyas_fold"/>
</dbReference>
<dbReference type="InterPro" id="IPR011050">
    <property type="entry name" value="Pectin_lyase_fold/virulence"/>
</dbReference>
<dbReference type="Proteomes" id="UP000075613">
    <property type="component" value="Unassembled WGS sequence"/>
</dbReference>
<dbReference type="InterPro" id="IPR008638">
    <property type="entry name" value="FhaB/CdiA-like_TPS"/>
</dbReference>
<comment type="caution">
    <text evidence="6">The sequence shown here is derived from an EMBL/GenBank/DDBJ whole genome shotgun (WGS) entry which is preliminary data.</text>
</comment>
<dbReference type="PANTHER" id="PTHR12338:SF8">
    <property type="entry name" value="HEME_HEMOPEXIN-BINDING PROTEIN"/>
    <property type="match status" value="1"/>
</dbReference>
<keyword evidence="7" id="KW-1185">Reference proteome</keyword>
<reference evidence="6 7" key="1">
    <citation type="journal article" date="2015" name="Int. J. Syst. Evol. Microbiol.">
        <title>Burkholderia monticola sp. nov., isolated from mountain soil.</title>
        <authorList>
            <person name="Baek I."/>
            <person name="Seo B."/>
            <person name="Lee I."/>
            <person name="Yi H."/>
            <person name="Chun J."/>
        </authorList>
    </citation>
    <scope>NUCLEOTIDE SEQUENCE [LARGE SCALE GENOMIC DNA]</scope>
    <source>
        <strain evidence="6 7">JC2948</strain>
    </source>
</reference>
<dbReference type="OrthoDB" id="218680at2"/>
<dbReference type="Pfam" id="PF05860">
    <property type="entry name" value="TPS"/>
    <property type="match status" value="1"/>
</dbReference>
<comment type="subcellular location">
    <subcellularLocation>
        <location evidence="1">Secreted</location>
    </subcellularLocation>
</comment>
<dbReference type="SUPFAM" id="SSF51126">
    <property type="entry name" value="Pectin lyase-like"/>
    <property type="match status" value="1"/>
</dbReference>
<name>A0A149PE32_9BURK</name>
<proteinExistence type="predicted"/>